<feature type="compositionally biased region" description="Polar residues" evidence="1">
    <location>
        <begin position="95"/>
        <end position="109"/>
    </location>
</feature>
<organism evidence="3 4">
    <name type="scientific">Colocasia esculenta</name>
    <name type="common">Wild taro</name>
    <name type="synonym">Arum esculentum</name>
    <dbReference type="NCBI Taxonomy" id="4460"/>
    <lineage>
        <taxon>Eukaryota</taxon>
        <taxon>Viridiplantae</taxon>
        <taxon>Streptophyta</taxon>
        <taxon>Embryophyta</taxon>
        <taxon>Tracheophyta</taxon>
        <taxon>Spermatophyta</taxon>
        <taxon>Magnoliopsida</taxon>
        <taxon>Liliopsida</taxon>
        <taxon>Araceae</taxon>
        <taxon>Aroideae</taxon>
        <taxon>Colocasieae</taxon>
        <taxon>Colocasia</taxon>
    </lineage>
</organism>
<dbReference type="AlphaFoldDB" id="A0A843XPX7"/>
<evidence type="ECO:0000313" key="3">
    <source>
        <dbReference type="EMBL" id="MQM20987.1"/>
    </source>
</evidence>
<feature type="region of interest" description="Disordered" evidence="1">
    <location>
        <begin position="1"/>
        <end position="25"/>
    </location>
</feature>
<feature type="region of interest" description="Disordered" evidence="1">
    <location>
        <begin position="56"/>
        <end position="109"/>
    </location>
</feature>
<feature type="compositionally biased region" description="Basic and acidic residues" evidence="1">
    <location>
        <begin position="58"/>
        <end position="90"/>
    </location>
</feature>
<keyword evidence="2" id="KW-1133">Transmembrane helix</keyword>
<accession>A0A843XPX7</accession>
<evidence type="ECO:0000313" key="4">
    <source>
        <dbReference type="Proteomes" id="UP000652761"/>
    </source>
</evidence>
<dbReference type="Proteomes" id="UP000652761">
    <property type="component" value="Unassembled WGS sequence"/>
</dbReference>
<feature type="compositionally biased region" description="Low complexity" evidence="1">
    <location>
        <begin position="1"/>
        <end position="10"/>
    </location>
</feature>
<keyword evidence="2" id="KW-0472">Membrane</keyword>
<keyword evidence="2" id="KW-0812">Transmembrane</keyword>
<reference evidence="3" key="1">
    <citation type="submission" date="2017-07" db="EMBL/GenBank/DDBJ databases">
        <title>Taro Niue Genome Assembly and Annotation.</title>
        <authorList>
            <person name="Atibalentja N."/>
            <person name="Keating K."/>
            <person name="Fields C.J."/>
        </authorList>
    </citation>
    <scope>NUCLEOTIDE SEQUENCE</scope>
    <source>
        <strain evidence="3">Niue_2</strain>
        <tissue evidence="3">Leaf</tissue>
    </source>
</reference>
<evidence type="ECO:0000256" key="2">
    <source>
        <dbReference type="SAM" id="Phobius"/>
    </source>
</evidence>
<feature type="transmembrane region" description="Helical" evidence="2">
    <location>
        <begin position="27"/>
        <end position="47"/>
    </location>
</feature>
<protein>
    <submittedName>
        <fullName evidence="3">Uncharacterized protein</fullName>
    </submittedName>
</protein>
<gene>
    <name evidence="3" type="ORF">Taro_054017</name>
</gene>
<keyword evidence="4" id="KW-1185">Reference proteome</keyword>
<name>A0A843XPX7_COLES</name>
<proteinExistence type="predicted"/>
<comment type="caution">
    <text evidence="3">The sequence shown here is derived from an EMBL/GenBank/DDBJ whole genome shotgun (WGS) entry which is preliminary data.</text>
</comment>
<sequence>MDEMGGYTLRGRGGRKGKERRTATPSLVVSLIPVSSIFFFSSAAVLSRFEKAIVGGREQVRKEKGKDREREEEREGVGGTRGTDKEEPQQRRKAFNSTARTTMSQSCIH</sequence>
<evidence type="ECO:0000256" key="1">
    <source>
        <dbReference type="SAM" id="MobiDB-lite"/>
    </source>
</evidence>
<dbReference type="EMBL" id="NMUH01010462">
    <property type="protein sequence ID" value="MQM20987.1"/>
    <property type="molecule type" value="Genomic_DNA"/>
</dbReference>